<organism evidence="4 5">
    <name type="scientific">Dictyocaulus viviparus</name>
    <name type="common">Bovine lungworm</name>
    <dbReference type="NCBI Taxonomy" id="29172"/>
    <lineage>
        <taxon>Eukaryota</taxon>
        <taxon>Metazoa</taxon>
        <taxon>Ecdysozoa</taxon>
        <taxon>Nematoda</taxon>
        <taxon>Chromadorea</taxon>
        <taxon>Rhabditida</taxon>
        <taxon>Rhabditina</taxon>
        <taxon>Rhabditomorpha</taxon>
        <taxon>Strongyloidea</taxon>
        <taxon>Metastrongylidae</taxon>
        <taxon>Dictyocaulus</taxon>
    </lineage>
</organism>
<feature type="disulfide bond" evidence="1">
    <location>
        <begin position="94"/>
        <end position="111"/>
    </location>
</feature>
<dbReference type="SMART" id="SM00180">
    <property type="entry name" value="EGF_Lam"/>
    <property type="match status" value="2"/>
</dbReference>
<evidence type="ECO:0000313" key="5">
    <source>
        <dbReference type="Proteomes" id="UP000053766"/>
    </source>
</evidence>
<dbReference type="OrthoDB" id="26203at2759"/>
<dbReference type="EMBL" id="KN716286">
    <property type="protein sequence ID" value="KJH47967.1"/>
    <property type="molecule type" value="Genomic_DNA"/>
</dbReference>
<feature type="domain" description="EGF-like" evidence="3">
    <location>
        <begin position="85"/>
        <end position="123"/>
    </location>
</feature>
<dbReference type="InterPro" id="IPR000742">
    <property type="entry name" value="EGF"/>
</dbReference>
<feature type="domain" description="Laminin G" evidence="2">
    <location>
        <begin position="1"/>
        <end position="46"/>
    </location>
</feature>
<comment type="caution">
    <text evidence="1">Lacks conserved residue(s) required for the propagation of feature annotation.</text>
</comment>
<dbReference type="PROSITE" id="PS50025">
    <property type="entry name" value="LAM_G_DOMAIN"/>
    <property type="match status" value="1"/>
</dbReference>
<keyword evidence="1" id="KW-1015">Disulfide bond</keyword>
<keyword evidence="1" id="KW-0245">EGF-like domain</keyword>
<evidence type="ECO:0000259" key="2">
    <source>
        <dbReference type="PROSITE" id="PS50025"/>
    </source>
</evidence>
<gene>
    <name evidence="4" type="ORF">DICVIV_05943</name>
</gene>
<dbReference type="SMART" id="SM00181">
    <property type="entry name" value="EGF"/>
    <property type="match status" value="2"/>
</dbReference>
<accession>A0A0D8XVX4</accession>
<dbReference type="InterPro" id="IPR001791">
    <property type="entry name" value="Laminin_G"/>
</dbReference>
<reference evidence="4 5" key="1">
    <citation type="submission" date="2013-11" db="EMBL/GenBank/DDBJ databases">
        <title>Draft genome of the bovine lungworm Dictyocaulus viviparus.</title>
        <authorList>
            <person name="Mitreva M."/>
        </authorList>
    </citation>
    <scope>NUCLEOTIDE SEQUENCE [LARGE SCALE GENOMIC DNA]</scope>
    <source>
        <strain evidence="4 5">HannoverDv2000</strain>
    </source>
</reference>
<dbReference type="Proteomes" id="UP000053766">
    <property type="component" value="Unassembled WGS sequence"/>
</dbReference>
<dbReference type="Gene3D" id="4.10.1240.10">
    <property type="entry name" value="GPCR, family 2, extracellular hormone receptor domain"/>
    <property type="match status" value="1"/>
</dbReference>
<dbReference type="PROSITE" id="PS00022">
    <property type="entry name" value="EGF_1"/>
    <property type="match status" value="1"/>
</dbReference>
<keyword evidence="5" id="KW-1185">Reference proteome</keyword>
<dbReference type="STRING" id="29172.A0A0D8XVX4"/>
<dbReference type="GO" id="GO:0016020">
    <property type="term" value="C:membrane"/>
    <property type="evidence" value="ECO:0007669"/>
    <property type="project" value="InterPro"/>
</dbReference>
<evidence type="ECO:0000259" key="3">
    <source>
        <dbReference type="PROSITE" id="PS50026"/>
    </source>
</evidence>
<dbReference type="CDD" id="cd00054">
    <property type="entry name" value="EGF_CA"/>
    <property type="match status" value="1"/>
</dbReference>
<dbReference type="AlphaFoldDB" id="A0A0D8XVX4"/>
<proteinExistence type="predicted"/>
<dbReference type="InterPro" id="IPR036445">
    <property type="entry name" value="GPCR_2_extracell_dom_sf"/>
</dbReference>
<sequence>MTLDVFYAGLAPSTSHPSRFDGCLREVQLNGEVQRVSAKGKVRRGCVVPNRCVADGMCPKESSCHKEWNGHSCRCHRGFVGDTCSPVCSLIGICGPNGFCLSSNESKGYYCQCQEGFVGKNCERSTAVQICPPSYWGVFPHCKKCSCPEGFDSQCIKENGNCRCPRFQFALNGRCVNCECGYGASTLQCSLDGQCQCSGEATGRRCDRCMLDNHKWLANDCKLLTDFGFQDESLAIKLYSSSISGSRSEDVEVLARTTARQSCPDAQTGLATRSCSGDGHWLGVNSFNCTRPEYSLMVYKVSSLSPRIKILET</sequence>
<dbReference type="SUPFAM" id="SSF57196">
    <property type="entry name" value="EGF/Laminin"/>
    <property type="match status" value="1"/>
</dbReference>
<dbReference type="PROSITE" id="PS50026">
    <property type="entry name" value="EGF_3"/>
    <property type="match status" value="1"/>
</dbReference>
<dbReference type="PROSITE" id="PS01186">
    <property type="entry name" value="EGF_2"/>
    <property type="match status" value="1"/>
</dbReference>
<evidence type="ECO:0000256" key="1">
    <source>
        <dbReference type="PROSITE-ProRule" id="PRU00076"/>
    </source>
</evidence>
<name>A0A0D8XVX4_DICVI</name>
<protein>
    <submittedName>
        <fullName evidence="4">EGF-like domain protein</fullName>
    </submittedName>
</protein>
<reference evidence="5" key="2">
    <citation type="journal article" date="2016" name="Sci. Rep.">
        <title>Dictyocaulus viviparus genome, variome and transcriptome elucidate lungworm biology and support future intervention.</title>
        <authorList>
            <person name="McNulty S.N."/>
            <person name="Strube C."/>
            <person name="Rosa B.A."/>
            <person name="Martin J.C."/>
            <person name="Tyagi R."/>
            <person name="Choi Y.J."/>
            <person name="Wang Q."/>
            <person name="Hallsworth Pepin K."/>
            <person name="Zhang X."/>
            <person name="Ozersky P."/>
            <person name="Wilson R.K."/>
            <person name="Sternberg P.W."/>
            <person name="Gasser R.B."/>
            <person name="Mitreva M."/>
        </authorList>
    </citation>
    <scope>NUCLEOTIDE SEQUENCE [LARGE SCALE GENOMIC DNA]</scope>
    <source>
        <strain evidence="5">HannoverDv2000</strain>
    </source>
</reference>
<dbReference type="GO" id="GO:0004930">
    <property type="term" value="F:G protein-coupled receptor activity"/>
    <property type="evidence" value="ECO:0007669"/>
    <property type="project" value="InterPro"/>
</dbReference>
<feature type="disulfide bond" evidence="1">
    <location>
        <begin position="113"/>
        <end position="122"/>
    </location>
</feature>
<dbReference type="Gene3D" id="2.10.25.10">
    <property type="entry name" value="Laminin"/>
    <property type="match status" value="1"/>
</dbReference>
<dbReference type="InterPro" id="IPR002049">
    <property type="entry name" value="LE_dom"/>
</dbReference>
<evidence type="ECO:0000313" key="4">
    <source>
        <dbReference type="EMBL" id="KJH47967.1"/>
    </source>
</evidence>